<dbReference type="Proteomes" id="UP000199406">
    <property type="component" value="Unassembled WGS sequence"/>
</dbReference>
<evidence type="ECO:0000313" key="2">
    <source>
        <dbReference type="EMBL" id="SDF42096.1"/>
    </source>
</evidence>
<reference evidence="3" key="1">
    <citation type="submission" date="2016-10" db="EMBL/GenBank/DDBJ databases">
        <authorList>
            <person name="Varghese N."/>
            <person name="Submissions S."/>
        </authorList>
    </citation>
    <scope>NUCLEOTIDE SEQUENCE [LARGE SCALE GENOMIC DNA]</scope>
    <source>
        <strain evidence="3">DSM 44268</strain>
    </source>
</reference>
<keyword evidence="3" id="KW-1185">Reference proteome</keyword>
<feature type="region of interest" description="Disordered" evidence="1">
    <location>
        <begin position="58"/>
        <end position="77"/>
    </location>
</feature>
<name>A0A1G7KYC6_9ACTN</name>
<accession>A0A1G7KYC6</accession>
<organism evidence="2 3">
    <name type="scientific">Blastococcus aurantiacus</name>
    <dbReference type="NCBI Taxonomy" id="1550231"/>
    <lineage>
        <taxon>Bacteria</taxon>
        <taxon>Bacillati</taxon>
        <taxon>Actinomycetota</taxon>
        <taxon>Actinomycetes</taxon>
        <taxon>Geodermatophilales</taxon>
        <taxon>Geodermatophilaceae</taxon>
        <taxon>Blastococcus</taxon>
    </lineage>
</organism>
<dbReference type="InterPro" id="IPR045596">
    <property type="entry name" value="DUF6459"/>
</dbReference>
<dbReference type="EMBL" id="FNBT01000003">
    <property type="protein sequence ID" value="SDF42096.1"/>
    <property type="molecule type" value="Genomic_DNA"/>
</dbReference>
<sequence length="198" mass="20652">MTAPVHPTATPAAPPAATSEPAATRPRTGAPALRLVRVATPQPPLQDERPPLRLVLPGVAVPRPPHRPGPRPRLVGPARREEEFGPAWTTRADLPDAGVAGRRVVTLALEVLAGRRPVGQLQALTSPGVFAAVAGGRRPRWCAEGTAPLLVGPLHVCEPVDGVAEVSAVARRGGRAHAVAARLEGIDGRWRCTALQIG</sequence>
<dbReference type="Pfam" id="PF20060">
    <property type="entry name" value="DUF6459"/>
    <property type="match status" value="1"/>
</dbReference>
<gene>
    <name evidence="2" type="ORF">SAMN05660662_2142</name>
</gene>
<dbReference type="AlphaFoldDB" id="A0A1G7KYC6"/>
<protein>
    <submittedName>
        <fullName evidence="2">Uncharacterized protein</fullName>
    </submittedName>
</protein>
<evidence type="ECO:0000256" key="1">
    <source>
        <dbReference type="SAM" id="MobiDB-lite"/>
    </source>
</evidence>
<dbReference type="STRING" id="1550231.SAMN05660662_2142"/>
<evidence type="ECO:0000313" key="3">
    <source>
        <dbReference type="Proteomes" id="UP000199406"/>
    </source>
</evidence>
<dbReference type="RefSeq" id="WP_255362328.1">
    <property type="nucleotide sequence ID" value="NZ_FNBT01000003.1"/>
</dbReference>
<feature type="region of interest" description="Disordered" evidence="1">
    <location>
        <begin position="1"/>
        <end position="32"/>
    </location>
</feature>
<proteinExistence type="predicted"/>